<name>A0A6A5XCC5_9PLEO</name>
<protein>
    <submittedName>
        <fullName evidence="2">Uncharacterized protein</fullName>
    </submittedName>
</protein>
<dbReference type="AlphaFoldDB" id="A0A6A5XCC5"/>
<proteinExistence type="predicted"/>
<dbReference type="RefSeq" id="XP_033378909.1">
    <property type="nucleotide sequence ID" value="XM_033532426.1"/>
</dbReference>
<accession>A0A6A5XCC5</accession>
<evidence type="ECO:0000256" key="1">
    <source>
        <dbReference type="SAM" id="MobiDB-lite"/>
    </source>
</evidence>
<gene>
    <name evidence="2" type="ORF">BU24DRAFT_467186</name>
</gene>
<dbReference type="GeneID" id="54289823"/>
<organism evidence="2 3">
    <name type="scientific">Aaosphaeria arxii CBS 175.79</name>
    <dbReference type="NCBI Taxonomy" id="1450172"/>
    <lineage>
        <taxon>Eukaryota</taxon>
        <taxon>Fungi</taxon>
        <taxon>Dikarya</taxon>
        <taxon>Ascomycota</taxon>
        <taxon>Pezizomycotina</taxon>
        <taxon>Dothideomycetes</taxon>
        <taxon>Pleosporomycetidae</taxon>
        <taxon>Pleosporales</taxon>
        <taxon>Pleosporales incertae sedis</taxon>
        <taxon>Aaosphaeria</taxon>
    </lineage>
</organism>
<evidence type="ECO:0000313" key="2">
    <source>
        <dbReference type="EMBL" id="KAF2010570.1"/>
    </source>
</evidence>
<dbReference type="Proteomes" id="UP000799778">
    <property type="component" value="Unassembled WGS sequence"/>
</dbReference>
<feature type="region of interest" description="Disordered" evidence="1">
    <location>
        <begin position="1"/>
        <end position="49"/>
    </location>
</feature>
<keyword evidence="3" id="KW-1185">Reference proteome</keyword>
<sequence length="130" mass="13579">MREESTAVSPTKLLAPSRDHSQVTPARVKPESTAAGRDRTSEQVESSTKVSAQLTNLPLGDAVALVGPFSSDVIAIDEHDYEVAATLALKMISFAGLRRQCGKRRISGVTTCLCGAGQAYFGSGSTVPAA</sequence>
<evidence type="ECO:0000313" key="3">
    <source>
        <dbReference type="Proteomes" id="UP000799778"/>
    </source>
</evidence>
<dbReference type="EMBL" id="ML978076">
    <property type="protein sequence ID" value="KAF2010570.1"/>
    <property type="molecule type" value="Genomic_DNA"/>
</dbReference>
<reference evidence="2" key="1">
    <citation type="journal article" date="2020" name="Stud. Mycol.">
        <title>101 Dothideomycetes genomes: a test case for predicting lifestyles and emergence of pathogens.</title>
        <authorList>
            <person name="Haridas S."/>
            <person name="Albert R."/>
            <person name="Binder M."/>
            <person name="Bloem J."/>
            <person name="Labutti K."/>
            <person name="Salamov A."/>
            <person name="Andreopoulos B."/>
            <person name="Baker S."/>
            <person name="Barry K."/>
            <person name="Bills G."/>
            <person name="Bluhm B."/>
            <person name="Cannon C."/>
            <person name="Castanera R."/>
            <person name="Culley D."/>
            <person name="Daum C."/>
            <person name="Ezra D."/>
            <person name="Gonzalez J."/>
            <person name="Henrissat B."/>
            <person name="Kuo A."/>
            <person name="Liang C."/>
            <person name="Lipzen A."/>
            <person name="Lutzoni F."/>
            <person name="Magnuson J."/>
            <person name="Mondo S."/>
            <person name="Nolan M."/>
            <person name="Ohm R."/>
            <person name="Pangilinan J."/>
            <person name="Park H.-J."/>
            <person name="Ramirez L."/>
            <person name="Alfaro M."/>
            <person name="Sun H."/>
            <person name="Tritt A."/>
            <person name="Yoshinaga Y."/>
            <person name="Zwiers L.-H."/>
            <person name="Turgeon B."/>
            <person name="Goodwin S."/>
            <person name="Spatafora J."/>
            <person name="Crous P."/>
            <person name="Grigoriev I."/>
        </authorList>
    </citation>
    <scope>NUCLEOTIDE SEQUENCE</scope>
    <source>
        <strain evidence="2">CBS 175.79</strain>
    </source>
</reference>